<evidence type="ECO:0008006" key="5">
    <source>
        <dbReference type="Google" id="ProtNLM"/>
    </source>
</evidence>
<proteinExistence type="predicted"/>
<organism evidence="3 4">
    <name type="scientific">Melaminivora alkalimesophila</name>
    <dbReference type="NCBI Taxonomy" id="1165852"/>
    <lineage>
        <taxon>Bacteria</taxon>
        <taxon>Pseudomonadati</taxon>
        <taxon>Pseudomonadota</taxon>
        <taxon>Betaproteobacteria</taxon>
        <taxon>Burkholderiales</taxon>
        <taxon>Comamonadaceae</taxon>
        <taxon>Melaminivora</taxon>
    </lineage>
</organism>
<keyword evidence="2" id="KW-0732">Signal</keyword>
<evidence type="ECO:0000256" key="1">
    <source>
        <dbReference type="SAM" id="MobiDB-lite"/>
    </source>
</evidence>
<evidence type="ECO:0000313" key="3">
    <source>
        <dbReference type="EMBL" id="PWW47642.1"/>
    </source>
</evidence>
<protein>
    <recommendedName>
        <fullName evidence="5">Lipoprotein</fullName>
    </recommendedName>
</protein>
<evidence type="ECO:0000256" key="2">
    <source>
        <dbReference type="SAM" id="SignalP"/>
    </source>
</evidence>
<gene>
    <name evidence="3" type="ORF">DFR36_10213</name>
</gene>
<feature type="region of interest" description="Disordered" evidence="1">
    <location>
        <begin position="30"/>
        <end position="88"/>
    </location>
</feature>
<accession>A0A317RHK6</accession>
<dbReference type="AlphaFoldDB" id="A0A317RHK6"/>
<dbReference type="EMBL" id="QGUB01000002">
    <property type="protein sequence ID" value="PWW47642.1"/>
    <property type="molecule type" value="Genomic_DNA"/>
</dbReference>
<feature type="signal peptide" evidence="2">
    <location>
        <begin position="1"/>
        <end position="30"/>
    </location>
</feature>
<reference evidence="3 4" key="1">
    <citation type="submission" date="2018-05" db="EMBL/GenBank/DDBJ databases">
        <title>Genomic Encyclopedia of Type Strains, Phase IV (KMG-IV): sequencing the most valuable type-strain genomes for metagenomic binning, comparative biology and taxonomic classification.</title>
        <authorList>
            <person name="Goeker M."/>
        </authorList>
    </citation>
    <scope>NUCLEOTIDE SEQUENCE [LARGE SCALE GENOMIC DNA]</scope>
    <source>
        <strain evidence="3 4">DSM 26006</strain>
    </source>
</reference>
<sequence>MQASISPARSAPWLLSLLLAVFAAGCKDQAATATPAGAAPPVEAAAPAPTPPPAPAAPEAPAPEDRPSAVDPAAAASEPAAAAPAAPPRRLPLSVQGVAPAGVTVRVKAVEIGGDATVLDVSISFANRITDSTMLALTDTFLEAEDGARLHIKRPQDNRDLLIREGQTLDGQLVFLGSVPTTARKLRLVFNEGNDGDNIVAPGLVVQLPLQEG</sequence>
<feature type="compositionally biased region" description="Low complexity" evidence="1">
    <location>
        <begin position="69"/>
        <end position="84"/>
    </location>
</feature>
<feature type="compositionally biased region" description="Pro residues" evidence="1">
    <location>
        <begin position="48"/>
        <end position="61"/>
    </location>
</feature>
<name>A0A317RHK6_9BURK</name>
<feature type="compositionally biased region" description="Low complexity" evidence="1">
    <location>
        <begin position="30"/>
        <end position="47"/>
    </location>
</feature>
<dbReference type="Proteomes" id="UP000246483">
    <property type="component" value="Unassembled WGS sequence"/>
</dbReference>
<feature type="chain" id="PRO_5016451272" description="Lipoprotein" evidence="2">
    <location>
        <begin position="31"/>
        <end position="213"/>
    </location>
</feature>
<keyword evidence="4" id="KW-1185">Reference proteome</keyword>
<comment type="caution">
    <text evidence="3">The sequence shown here is derived from an EMBL/GenBank/DDBJ whole genome shotgun (WGS) entry which is preliminary data.</text>
</comment>
<evidence type="ECO:0000313" key="4">
    <source>
        <dbReference type="Proteomes" id="UP000246483"/>
    </source>
</evidence>
<dbReference type="RefSeq" id="WP_244909145.1">
    <property type="nucleotide sequence ID" value="NZ_QGUB01000002.1"/>
</dbReference>